<reference evidence="2 3" key="1">
    <citation type="submission" date="2019-06" db="EMBL/GenBank/DDBJ databases">
        <title>Whole genome shotgun sequence of Streptomyces cacaoi subsp. cacaoi NBRC 12748.</title>
        <authorList>
            <person name="Hosoyama A."/>
            <person name="Uohara A."/>
            <person name="Ohji S."/>
            <person name="Ichikawa N."/>
        </authorList>
    </citation>
    <scope>NUCLEOTIDE SEQUENCE [LARGE SCALE GENOMIC DNA]</scope>
    <source>
        <strain evidence="2 3">NBRC 12748</strain>
    </source>
</reference>
<dbReference type="Proteomes" id="UP000319210">
    <property type="component" value="Unassembled WGS sequence"/>
</dbReference>
<evidence type="ECO:0000313" key="2">
    <source>
        <dbReference type="EMBL" id="GEB52869.1"/>
    </source>
</evidence>
<keyword evidence="3" id="KW-1185">Reference proteome</keyword>
<comment type="caution">
    <text evidence="2">The sequence shown here is derived from an EMBL/GenBank/DDBJ whole genome shotgun (WGS) entry which is preliminary data.</text>
</comment>
<dbReference type="AlphaFoldDB" id="A0A4Y3R6A1"/>
<feature type="region of interest" description="Disordered" evidence="1">
    <location>
        <begin position="1"/>
        <end position="51"/>
    </location>
</feature>
<proteinExistence type="predicted"/>
<dbReference type="RefSeq" id="WP_051846277.1">
    <property type="nucleotide sequence ID" value="NZ_BJMM01000038.1"/>
</dbReference>
<sequence length="132" mass="13668">MPQQEPCDIGAPRGPAGGGARPGPGTSPGPATGPDPGGCGQPAPTDPETEQAVRLRVGRRLHELSVRLDAPSYALLLKMLRGINAAFASPDGAVELELTAHEQALCTDELRDELLALLELSHLPHSSVRLGG</sequence>
<protein>
    <submittedName>
        <fullName evidence="2">Uncharacterized protein</fullName>
    </submittedName>
</protein>
<gene>
    <name evidence="2" type="ORF">SCA03_54200</name>
</gene>
<evidence type="ECO:0000256" key="1">
    <source>
        <dbReference type="SAM" id="MobiDB-lite"/>
    </source>
</evidence>
<name>A0A4Y3R6A1_STRCI</name>
<evidence type="ECO:0000313" key="3">
    <source>
        <dbReference type="Proteomes" id="UP000319210"/>
    </source>
</evidence>
<accession>A0A4Y3R6A1</accession>
<organism evidence="2 3">
    <name type="scientific">Streptomyces cacaoi</name>
    <dbReference type="NCBI Taxonomy" id="1898"/>
    <lineage>
        <taxon>Bacteria</taxon>
        <taxon>Bacillati</taxon>
        <taxon>Actinomycetota</taxon>
        <taxon>Actinomycetes</taxon>
        <taxon>Kitasatosporales</taxon>
        <taxon>Streptomycetaceae</taxon>
        <taxon>Streptomyces</taxon>
    </lineage>
</organism>
<dbReference type="EMBL" id="BJMM01000038">
    <property type="protein sequence ID" value="GEB52869.1"/>
    <property type="molecule type" value="Genomic_DNA"/>
</dbReference>